<dbReference type="STRING" id="408015.SXIM_12910"/>
<gene>
    <name evidence="1" type="ORF">SXIM_12910</name>
</gene>
<dbReference type="Proteomes" id="UP000034034">
    <property type="component" value="Chromosome"/>
</dbReference>
<sequence>MSVCRMCRMWGVCRVGRHGRLVSYPTSAAFPTVPSCTGRRRENISTGRYSPLRWTWPAYRHPAAPGPSTPGCRHPRERRLPL</sequence>
<protein>
    <submittedName>
        <fullName evidence="1">Uncharacterized protein</fullName>
    </submittedName>
</protein>
<dbReference type="EMBL" id="CP009922">
    <property type="protein sequence ID" value="AKG42675.1"/>
    <property type="molecule type" value="Genomic_DNA"/>
</dbReference>
<dbReference type="HOGENOM" id="CLU_2556996_0_0_11"/>
<evidence type="ECO:0000313" key="2">
    <source>
        <dbReference type="Proteomes" id="UP000034034"/>
    </source>
</evidence>
<keyword evidence="2" id="KW-1185">Reference proteome</keyword>
<proteinExistence type="predicted"/>
<dbReference type="KEGG" id="sxi:SXIM_12910"/>
<accession>A0A0F7FSV9</accession>
<reference evidence="1" key="1">
    <citation type="submission" date="2019-08" db="EMBL/GenBank/DDBJ databases">
        <title>Complete genome sequence of a mangrove-derived Streptomyces xiamenensis.</title>
        <authorList>
            <person name="Xu J."/>
        </authorList>
    </citation>
    <scope>NUCLEOTIDE SEQUENCE</scope>
    <source>
        <strain evidence="1">318</strain>
    </source>
</reference>
<dbReference type="PATRIC" id="fig|408015.6.peg.1324"/>
<dbReference type="AlphaFoldDB" id="A0A0F7FSV9"/>
<evidence type="ECO:0000313" key="1">
    <source>
        <dbReference type="EMBL" id="AKG42675.1"/>
    </source>
</evidence>
<organism evidence="1 2">
    <name type="scientific">Streptomyces xiamenensis</name>
    <dbReference type="NCBI Taxonomy" id="408015"/>
    <lineage>
        <taxon>Bacteria</taxon>
        <taxon>Bacillati</taxon>
        <taxon>Actinomycetota</taxon>
        <taxon>Actinomycetes</taxon>
        <taxon>Kitasatosporales</taxon>
        <taxon>Streptomycetaceae</taxon>
        <taxon>Streptomyces</taxon>
    </lineage>
</organism>
<name>A0A0F7FSV9_9ACTN</name>